<evidence type="ECO:0000313" key="3">
    <source>
        <dbReference type="Proteomes" id="UP000311382"/>
    </source>
</evidence>
<accession>A0A5C5FP47</accession>
<feature type="compositionally biased region" description="Pro residues" evidence="1">
    <location>
        <begin position="64"/>
        <end position="75"/>
    </location>
</feature>
<sequence>MNTSRQEPESDIVLASCFPRACESQCARRRRKRNTSYTRKYVVATATSEGTAQRRRDRPSAACEPPPSVPDPLRPLPLLLALSTHWRSAPSCPGPARSAERKAVQAGLELALPVGLHLGLAARLVPARRGRRPGPLRRRRVPSACTLLPRRSRGDLERLGGKDARGVDGRPARAMLVGVLRVRRVEEGVDGAREQVLPPRLRRRRRLVRPFLAL</sequence>
<name>A0A5C5FP47_9BASI</name>
<evidence type="ECO:0000256" key="1">
    <source>
        <dbReference type="SAM" id="MobiDB-lite"/>
    </source>
</evidence>
<keyword evidence="3" id="KW-1185">Reference proteome</keyword>
<gene>
    <name evidence="2" type="ORF">DMC30DRAFT_402722</name>
</gene>
<dbReference type="Proteomes" id="UP000311382">
    <property type="component" value="Unassembled WGS sequence"/>
</dbReference>
<organism evidence="2 3">
    <name type="scientific">Rhodotorula diobovata</name>
    <dbReference type="NCBI Taxonomy" id="5288"/>
    <lineage>
        <taxon>Eukaryota</taxon>
        <taxon>Fungi</taxon>
        <taxon>Dikarya</taxon>
        <taxon>Basidiomycota</taxon>
        <taxon>Pucciniomycotina</taxon>
        <taxon>Microbotryomycetes</taxon>
        <taxon>Sporidiobolales</taxon>
        <taxon>Sporidiobolaceae</taxon>
        <taxon>Rhodotorula</taxon>
    </lineage>
</organism>
<dbReference type="AlphaFoldDB" id="A0A5C5FP47"/>
<proteinExistence type="predicted"/>
<reference evidence="2 3" key="1">
    <citation type="submission" date="2019-03" db="EMBL/GenBank/DDBJ databases">
        <title>Rhodosporidium diobovatum UCD-FST 08-225 genome sequencing, assembly, and annotation.</title>
        <authorList>
            <person name="Fakankun I.U."/>
            <person name="Fristensky B."/>
            <person name="Levin D.B."/>
        </authorList>
    </citation>
    <scope>NUCLEOTIDE SEQUENCE [LARGE SCALE GENOMIC DNA]</scope>
    <source>
        <strain evidence="2 3">UCD-FST 08-225</strain>
    </source>
</reference>
<comment type="caution">
    <text evidence="2">The sequence shown here is derived from an EMBL/GenBank/DDBJ whole genome shotgun (WGS) entry which is preliminary data.</text>
</comment>
<protein>
    <submittedName>
        <fullName evidence="2">Uncharacterized protein</fullName>
    </submittedName>
</protein>
<feature type="region of interest" description="Disordered" evidence="1">
    <location>
        <begin position="29"/>
        <end position="75"/>
    </location>
</feature>
<evidence type="ECO:0000313" key="2">
    <source>
        <dbReference type="EMBL" id="TNY18583.1"/>
    </source>
</evidence>
<dbReference type="EMBL" id="SOZI01000131">
    <property type="protein sequence ID" value="TNY18583.1"/>
    <property type="molecule type" value="Genomic_DNA"/>
</dbReference>